<dbReference type="GO" id="GO:0016757">
    <property type="term" value="F:glycosyltransferase activity"/>
    <property type="evidence" value="ECO:0007669"/>
    <property type="project" value="UniProtKB-ARBA"/>
</dbReference>
<dbReference type="EMBL" id="WLVL01000037">
    <property type="protein sequence ID" value="MTB72200.1"/>
    <property type="molecule type" value="Genomic_DNA"/>
</dbReference>
<dbReference type="GO" id="GO:0030246">
    <property type="term" value="F:carbohydrate binding"/>
    <property type="evidence" value="ECO:0007669"/>
    <property type="project" value="InterPro"/>
</dbReference>
<dbReference type="InterPro" id="IPR008928">
    <property type="entry name" value="6-hairpin_glycosidase_sf"/>
</dbReference>
<dbReference type="Pfam" id="PF03636">
    <property type="entry name" value="Glyco_hydro_65N"/>
    <property type="match status" value="1"/>
</dbReference>
<sequence length="788" mass="86678">MSASPFAIDPWRLVEEHVDPQRLGLTEALLTVSNGVIGLRGALEEGDPAFETGVFVSGVHETFPLSYPEKSYGDPDQGQALVNVPDGMRVRLLVGDAPLDITAGTVHEHRRVLDMRTGTLTRELDWSAPGGDRIRVTTGRLTSLVERSLAAVRYEVEAVQGPVRLVVQSDLAANDTEPIIDNDDPQVAAALRRPYRGVRRTACGDGGVLVHETIRSGVQVGSGCDHVITVTRANGRVERVHPRVVVDEDHVRTTAVIELEAGDRLTILKLLAYVRDGDRPDGVLGDHVRAHLAVGHDLGWEQLVAGNREHLDAFWDDVHLEVEGDDELQQSLRYALFQVYQASALIEDAPIGAKGLTGGGYSGHTFWDIEGFVVPTLTMVAPRAAHNLLRWRSSTIGAARERAEQLGLRGASFPWRTIDGHEASGYWPAGTAAMHVNADIARAFDLYRHVRGELQFERAHGLEVLVETARLWISLGHNDRQGRWHLYGLTGPDEYTAVVDDNVFTNLMAARNLRAAVASCGRHPDRARELGVGSEETATWARAADAVHVLYDEHLGVHPQCESFTEYDEWDFASWGDRYPVQEHAPYVQIYRHQIVKQADLVHALWWCGDDFTDEQTARDLDYYEARTVRDSSLSAGIQSVVCIQTGHLGLGLDYLREAVQVDLHDLQGNTEQGLHLASLAGAWLALTAGLGGLREDGPLVQLSPRLPDGLTGYRFRFLWRDARIEVHAREQVTVSVAGVDSLDVVLYGDQVTITPDEPAVVPVRSVEPLLSTPRQPVGRSPRDLAGA</sequence>
<dbReference type="AlphaFoldDB" id="A0A6I3IQG8"/>
<dbReference type="PANTHER" id="PTHR11051">
    <property type="entry name" value="GLYCOSYL HYDROLASE-RELATED"/>
    <property type="match status" value="1"/>
</dbReference>
<dbReference type="RefSeq" id="WP_154593466.1">
    <property type="nucleotide sequence ID" value="NZ_WLVL01000037.1"/>
</dbReference>
<dbReference type="GO" id="GO:0004553">
    <property type="term" value="F:hydrolase activity, hydrolyzing O-glycosyl compounds"/>
    <property type="evidence" value="ECO:0007669"/>
    <property type="project" value="TreeGrafter"/>
</dbReference>
<comment type="caution">
    <text evidence="8">The sequence shown here is derived from an EMBL/GenBank/DDBJ whole genome shotgun (WGS) entry which is preliminary data.</text>
</comment>
<feature type="domain" description="Glycoside hydrolase family 65 N-terminal" evidence="7">
    <location>
        <begin position="15"/>
        <end position="274"/>
    </location>
</feature>
<feature type="binding site" evidence="4">
    <location>
        <begin position="367"/>
        <end position="368"/>
    </location>
    <ligand>
        <name>substrate</name>
    </ligand>
</feature>
<feature type="binding site" evidence="4">
    <location>
        <begin position="597"/>
        <end position="598"/>
    </location>
    <ligand>
        <name>substrate</name>
    </ligand>
</feature>
<dbReference type="InterPro" id="IPR005194">
    <property type="entry name" value="Glyco_hydro_65_C"/>
</dbReference>
<comment type="similarity">
    <text evidence="1">Belongs to the glycosyl hydrolase 65 family.</text>
</comment>
<dbReference type="SUPFAM" id="SSF48208">
    <property type="entry name" value="Six-hairpin glycosidases"/>
    <property type="match status" value="1"/>
</dbReference>
<keyword evidence="2" id="KW-0326">Glycosidase</keyword>
<evidence type="ECO:0000259" key="5">
    <source>
        <dbReference type="Pfam" id="PF03632"/>
    </source>
</evidence>
<evidence type="ECO:0000259" key="6">
    <source>
        <dbReference type="Pfam" id="PF03633"/>
    </source>
</evidence>
<dbReference type="Pfam" id="PF03633">
    <property type="entry name" value="Glyco_hydro_65C"/>
    <property type="match status" value="1"/>
</dbReference>
<feature type="active site" description="Proton donor" evidence="3">
    <location>
        <position position="494"/>
    </location>
</feature>
<reference evidence="8 9" key="1">
    <citation type="submission" date="2019-11" db="EMBL/GenBank/DDBJ databases">
        <title>Whole genome sequencing identifies a novel species of the genus Arsenicicoccus isolated from human blood.</title>
        <authorList>
            <person name="Jeong J.H."/>
            <person name="Kweon O.J."/>
            <person name="Kim H.R."/>
            <person name="Kim T.-H."/>
            <person name="Ha S.-M."/>
            <person name="Lee M.-K."/>
        </authorList>
    </citation>
    <scope>NUCLEOTIDE SEQUENCE [LARGE SCALE GENOMIC DNA]</scope>
    <source>
        <strain evidence="8 9">MKL-02</strain>
    </source>
</reference>
<dbReference type="InterPro" id="IPR011013">
    <property type="entry name" value="Gal_mutarotase_sf_dom"/>
</dbReference>
<dbReference type="Gene3D" id="2.70.98.40">
    <property type="entry name" value="Glycoside hydrolase, family 65, N-terminal domain"/>
    <property type="match status" value="1"/>
</dbReference>
<organism evidence="8 9">
    <name type="scientific">Arsenicicoccus cauae</name>
    <dbReference type="NCBI Taxonomy" id="2663847"/>
    <lineage>
        <taxon>Bacteria</taxon>
        <taxon>Bacillati</taxon>
        <taxon>Actinomycetota</taxon>
        <taxon>Actinomycetes</taxon>
        <taxon>Micrococcales</taxon>
        <taxon>Intrasporangiaceae</taxon>
        <taxon>Arsenicicoccus</taxon>
    </lineage>
</organism>
<evidence type="ECO:0000256" key="3">
    <source>
        <dbReference type="PIRSR" id="PIRSR036289-50"/>
    </source>
</evidence>
<accession>A0A6I3IQG8</accession>
<dbReference type="GO" id="GO:0005975">
    <property type="term" value="P:carbohydrate metabolic process"/>
    <property type="evidence" value="ECO:0007669"/>
    <property type="project" value="InterPro"/>
</dbReference>
<dbReference type="Pfam" id="PF03632">
    <property type="entry name" value="Glyco_hydro_65m"/>
    <property type="match status" value="1"/>
</dbReference>
<dbReference type="PANTHER" id="PTHR11051:SF13">
    <property type="entry name" value="GLYCOSYL TRANSFERASE"/>
    <property type="match status" value="1"/>
</dbReference>
<proteinExistence type="inferred from homology"/>
<evidence type="ECO:0000259" key="7">
    <source>
        <dbReference type="Pfam" id="PF03636"/>
    </source>
</evidence>
<dbReference type="PIRSF" id="PIRSF036289">
    <property type="entry name" value="Glycosyl_hydrolase_malt_phosph"/>
    <property type="match status" value="1"/>
</dbReference>
<dbReference type="Proteomes" id="UP000431092">
    <property type="component" value="Unassembled WGS sequence"/>
</dbReference>
<evidence type="ECO:0000313" key="9">
    <source>
        <dbReference type="Proteomes" id="UP000431092"/>
    </source>
</evidence>
<feature type="domain" description="Glycoside hydrolase family 65 C-terminal" evidence="6">
    <location>
        <begin position="700"/>
        <end position="753"/>
    </location>
</feature>
<keyword evidence="9" id="KW-1185">Reference proteome</keyword>
<dbReference type="InterPro" id="IPR005196">
    <property type="entry name" value="Glyco_hydro_65_N"/>
</dbReference>
<gene>
    <name evidence="8" type="ORF">GGG17_09510</name>
</gene>
<dbReference type="InterPro" id="IPR005195">
    <property type="entry name" value="Glyco_hydro_65_M"/>
</dbReference>
<evidence type="ECO:0000256" key="1">
    <source>
        <dbReference type="ARBA" id="ARBA00006768"/>
    </source>
</evidence>
<feature type="domain" description="Glycoside hydrolase family 65 central catalytic" evidence="5">
    <location>
        <begin position="333"/>
        <end position="684"/>
    </location>
</feature>
<name>A0A6I3IQG8_9MICO</name>
<keyword evidence="8" id="KW-0378">Hydrolase</keyword>
<dbReference type="InterPro" id="IPR012341">
    <property type="entry name" value="6hp_glycosidase-like_sf"/>
</dbReference>
<evidence type="ECO:0000313" key="8">
    <source>
        <dbReference type="EMBL" id="MTB72200.1"/>
    </source>
</evidence>
<dbReference type="SUPFAM" id="SSF74650">
    <property type="entry name" value="Galactose mutarotase-like"/>
    <property type="match status" value="1"/>
</dbReference>
<dbReference type="Gene3D" id="2.60.420.10">
    <property type="entry name" value="Maltose phosphorylase, domain 3"/>
    <property type="match status" value="1"/>
</dbReference>
<evidence type="ECO:0000256" key="2">
    <source>
        <dbReference type="ARBA" id="ARBA00023295"/>
    </source>
</evidence>
<dbReference type="Gene3D" id="1.50.10.10">
    <property type="match status" value="1"/>
</dbReference>
<protein>
    <submittedName>
        <fullName evidence="8">Family 65 glycosyl hydrolase</fullName>
    </submittedName>
</protein>
<dbReference type="InterPro" id="IPR037018">
    <property type="entry name" value="GH65_N"/>
</dbReference>
<dbReference type="InterPro" id="IPR017045">
    <property type="entry name" value="Malt_Pase/Glycosyl_Hdrlase"/>
</dbReference>
<evidence type="ECO:0000256" key="4">
    <source>
        <dbReference type="PIRSR" id="PIRSR036289-51"/>
    </source>
</evidence>